<evidence type="ECO:0000313" key="2">
    <source>
        <dbReference type="Proteomes" id="UP000288725"/>
    </source>
</evidence>
<dbReference type="Proteomes" id="UP000288725">
    <property type="component" value="Chromosome 3"/>
</dbReference>
<gene>
    <name evidence="1" type="ORF">VDGE_30563</name>
</gene>
<proteinExistence type="predicted"/>
<comment type="caution">
    <text evidence="1">The sequence shown here is derived from an EMBL/GenBank/DDBJ whole genome shotgun (WGS) entry which is preliminary data.</text>
</comment>
<accession>A0A444RQ87</accession>
<dbReference type="EMBL" id="RSDZ01000110">
    <property type="protein sequence ID" value="RXG43235.1"/>
    <property type="molecule type" value="Genomic_DNA"/>
</dbReference>
<organism evidence="1 2">
    <name type="scientific">Verticillium dahliae</name>
    <name type="common">Verticillium wilt</name>
    <dbReference type="NCBI Taxonomy" id="27337"/>
    <lineage>
        <taxon>Eukaryota</taxon>
        <taxon>Fungi</taxon>
        <taxon>Dikarya</taxon>
        <taxon>Ascomycota</taxon>
        <taxon>Pezizomycotina</taxon>
        <taxon>Sordariomycetes</taxon>
        <taxon>Hypocreomycetidae</taxon>
        <taxon>Glomerellales</taxon>
        <taxon>Plectosphaerellaceae</taxon>
        <taxon>Verticillium</taxon>
    </lineage>
</organism>
<protein>
    <submittedName>
        <fullName evidence="1">Uncharacterized protein</fullName>
    </submittedName>
</protein>
<evidence type="ECO:0000313" key="1">
    <source>
        <dbReference type="EMBL" id="RXG43235.1"/>
    </source>
</evidence>
<dbReference type="AlphaFoldDB" id="A0A444RQ87"/>
<reference evidence="1 2" key="1">
    <citation type="submission" date="2018-12" db="EMBL/GenBank/DDBJ databases">
        <title>Genome of Verticillium dahliae isolate Getta Getta.</title>
        <authorList>
            <person name="Gardiner D.M."/>
        </authorList>
    </citation>
    <scope>NUCLEOTIDE SEQUENCE [LARGE SCALE GENOMIC DNA]</scope>
    <source>
        <strain evidence="1 2">Getta Getta</strain>
    </source>
</reference>
<sequence length="78" mass="8138">MITDADILDTLVVRLMTIPSSFAKSPRILERVTAKTTSVAAIKAVGTLLSAHQAPSTLSSALTMCAVPLGVTKQRVTA</sequence>
<name>A0A444RQ87_VERDA</name>